<evidence type="ECO:0000256" key="1">
    <source>
        <dbReference type="SAM" id="MobiDB-lite"/>
    </source>
</evidence>
<dbReference type="GO" id="GO:0015074">
    <property type="term" value="P:DNA integration"/>
    <property type="evidence" value="ECO:0007669"/>
    <property type="project" value="InterPro"/>
</dbReference>
<dbReference type="GO" id="GO:0003677">
    <property type="term" value="F:DNA binding"/>
    <property type="evidence" value="ECO:0007669"/>
    <property type="project" value="InterPro"/>
</dbReference>
<organism evidence="4 5">
    <name type="scientific">Roseibium aggregatum (strain ATCC 25650 / DSM 13394 / JCM 20685 / NBRC 16684 / NCIMB 2208 / IAM 12614 / B1)</name>
    <name type="common">Stappia aggregata</name>
    <dbReference type="NCBI Taxonomy" id="384765"/>
    <lineage>
        <taxon>Bacteria</taxon>
        <taxon>Pseudomonadati</taxon>
        <taxon>Pseudomonadota</taxon>
        <taxon>Alphaproteobacteria</taxon>
        <taxon>Hyphomicrobiales</taxon>
        <taxon>Stappiaceae</taxon>
        <taxon>Roseibium</taxon>
    </lineage>
</organism>
<dbReference type="InterPro" id="IPR001584">
    <property type="entry name" value="Integrase_cat-core"/>
</dbReference>
<evidence type="ECO:0000259" key="2">
    <source>
        <dbReference type="PROSITE" id="PS50994"/>
    </source>
</evidence>
<proteinExistence type="predicted"/>
<evidence type="ECO:0000259" key="3">
    <source>
        <dbReference type="PROSITE" id="PS51702"/>
    </source>
</evidence>
<dbReference type="InterPro" id="IPR009061">
    <property type="entry name" value="DNA-bd_dom_put_sf"/>
</dbReference>
<dbReference type="SUPFAM" id="SSF53098">
    <property type="entry name" value="Ribonuclease H-like"/>
    <property type="match status" value="1"/>
</dbReference>
<feature type="region of interest" description="Disordered" evidence="1">
    <location>
        <begin position="709"/>
        <end position="730"/>
    </location>
</feature>
<feature type="domain" description="Integrase catalytic" evidence="2">
    <location>
        <begin position="273"/>
        <end position="458"/>
    </location>
</feature>
<reference evidence="4 5" key="1">
    <citation type="submission" date="2006-05" db="EMBL/GenBank/DDBJ databases">
        <authorList>
            <person name="King G."/>
            <person name="Ferriera S."/>
            <person name="Johnson J."/>
            <person name="Kravitz S."/>
            <person name="Beeson K."/>
            <person name="Sutton G."/>
            <person name="Rogers Y.-H."/>
            <person name="Friedman R."/>
            <person name="Frazier M."/>
            <person name="Venter J.C."/>
        </authorList>
    </citation>
    <scope>NUCLEOTIDE SEQUENCE [LARGE SCALE GENOMIC DNA]</scope>
    <source>
        <strain evidence="5">ATCC 25650 / DSM 13394 / JCM 20685 / NBRC 16684 / NCIMB 2208 / IAM 12614 / B1</strain>
    </source>
</reference>
<evidence type="ECO:0000313" key="5">
    <source>
        <dbReference type="Proteomes" id="UP000004848"/>
    </source>
</evidence>
<evidence type="ECO:0000313" key="4">
    <source>
        <dbReference type="EMBL" id="EAV40440.1"/>
    </source>
</evidence>
<dbReference type="Pfam" id="PF02316">
    <property type="entry name" value="HTH_Tnp_Mu_1"/>
    <property type="match status" value="1"/>
</dbReference>
<dbReference type="PROSITE" id="PS51702">
    <property type="entry name" value="HTH_MU"/>
    <property type="match status" value="1"/>
</dbReference>
<dbReference type="InterPro" id="IPR012337">
    <property type="entry name" value="RNaseH-like_sf"/>
</dbReference>
<dbReference type="Proteomes" id="UP000004848">
    <property type="component" value="Unassembled WGS sequence"/>
</dbReference>
<sequence>MKLWLTAQEIADLRLEGFPTSKRGVQLIAAREHWADSRLARKREGREGGGGLEYHMNLLPHTQRLDYAATFVRIEQKDYRTETSRDLTTRERNTRDAKLVVLKIADRFKKSCELTTSPSDDLFAELYEDGKVPVPEWVRHLVKRLSGRTLARWRKDMRTDINRLAHDPSKARKGTGVLDTAEGGELRAYCLALYVSNQFLSAKHIRTTAIAKFGETVLVETAKGQVRKKMPPLRTFQNALKTWKEQDRNALLKITDPDAYKSKVRFAASGANRVDRLNERWEIDASPSDVMTTDGRMNIYVAIDLYSRRTIILVTSTPRASAVGLLIRKCLIAWGVPELIKTDNGSDFSAHATIRLLDALGIEQDFSAPYSPEQKGTVERVIGTFQRDCAATLPGFVGHSVADRKIIEARKAFSARLGTDDAKLFNVTLSALELQREADRWTEEQYAHTPHEGLKRKTPFEVAARWSGPIRAVGDLAALDVLLAPVAGQDGKRRVTNQGIRIDGEFYYTGDVMPGRDVLVRHDPEDLGRVWLFEPDGETYLGQAVNPMLAGLDPAATIAQVRAKQKALEDGALADIRKQKRLITPRTVAEAQRAAYQSNADILSFPKLTEKHETAKTQAAAAVKAKRTPKPLSEAEQKMMAQLGTSSARSAKVQPIRQKETAEDRFARAKRFQARIAKGEALSNQDALWLTGYQAGPEYRARNFSGRRGKSAKAVYRPRKPGQEKGPESCNFRGPTFKFEGLKNDECRPCSQSCAERRRAGRAQERCPMFDPCRNPALPRTAFAGPWRLPWLFRLRQDLCRALCPEHHWSASGRGWRQLDQEIPAAKHSAGSQPGTARHDRPHERMRHHGTR</sequence>
<name>A0P3J2_ROSAI</name>
<dbReference type="InterPro" id="IPR015378">
    <property type="entry name" value="Transposase-like_Mu_C"/>
</dbReference>
<feature type="region of interest" description="Disordered" evidence="1">
    <location>
        <begin position="824"/>
        <end position="852"/>
    </location>
</feature>
<dbReference type="InterPro" id="IPR003314">
    <property type="entry name" value="Mu-type_HTH"/>
</dbReference>
<dbReference type="EMBL" id="AAUW01000031">
    <property type="protein sequence ID" value="EAV40440.1"/>
    <property type="molecule type" value="Genomic_DNA"/>
</dbReference>
<protein>
    <submittedName>
        <fullName evidence="4">Transposase and inactivated derivative</fullName>
    </submittedName>
</protein>
<accession>A0P3J2</accession>
<dbReference type="eggNOG" id="COG2801">
    <property type="taxonomic scope" value="Bacteria"/>
</dbReference>
<comment type="caution">
    <text evidence="4">The sequence shown here is derived from an EMBL/GenBank/DDBJ whole genome shotgun (WGS) entry which is preliminary data.</text>
</comment>
<dbReference type="SUPFAM" id="SSF46955">
    <property type="entry name" value="Putative DNA-binding domain"/>
    <property type="match status" value="1"/>
</dbReference>
<dbReference type="InterPro" id="IPR036388">
    <property type="entry name" value="WH-like_DNA-bd_sf"/>
</dbReference>
<dbReference type="AlphaFoldDB" id="A0P3J2"/>
<dbReference type="Gene3D" id="1.10.10.10">
    <property type="entry name" value="Winged helix-like DNA-binding domain superfamily/Winged helix DNA-binding domain"/>
    <property type="match status" value="1"/>
</dbReference>
<dbReference type="Gene3D" id="3.30.420.10">
    <property type="entry name" value="Ribonuclease H-like superfamily/Ribonuclease H"/>
    <property type="match status" value="1"/>
</dbReference>
<feature type="compositionally biased region" description="Basic residues" evidence="1">
    <location>
        <begin position="709"/>
        <end position="720"/>
    </location>
</feature>
<dbReference type="Pfam" id="PF00665">
    <property type="entry name" value="rve"/>
    <property type="match status" value="1"/>
</dbReference>
<dbReference type="PROSITE" id="PS50994">
    <property type="entry name" value="INTEGRASE"/>
    <property type="match status" value="1"/>
</dbReference>
<feature type="domain" description="HTH Mu-type" evidence="3">
    <location>
        <begin position="3"/>
        <end position="75"/>
    </location>
</feature>
<dbReference type="InterPro" id="IPR036397">
    <property type="entry name" value="RNaseH_sf"/>
</dbReference>
<dbReference type="PANTHER" id="PTHR35004">
    <property type="entry name" value="TRANSPOSASE RV3428C-RELATED"/>
    <property type="match status" value="1"/>
</dbReference>
<dbReference type="PANTHER" id="PTHR35004:SF7">
    <property type="entry name" value="INTEGRASE PROTEIN"/>
    <property type="match status" value="1"/>
</dbReference>
<dbReference type="Pfam" id="PF09299">
    <property type="entry name" value="Mu-transpos_C"/>
    <property type="match status" value="1"/>
</dbReference>
<gene>
    <name evidence="4" type="ORF">SIAM614_21460</name>
</gene>